<dbReference type="Proteomes" id="UP000187406">
    <property type="component" value="Unassembled WGS sequence"/>
</dbReference>
<name>A0A1Q3CV99_CEPFO</name>
<comment type="caution">
    <text evidence="1">The sequence shown here is derived from an EMBL/GenBank/DDBJ whole genome shotgun (WGS) entry which is preliminary data.</text>
</comment>
<proteinExistence type="predicted"/>
<gene>
    <name evidence="1" type="ORF">CFOL_v3_27433</name>
</gene>
<dbReference type="OrthoDB" id="8063676at2759"/>
<accession>A0A1Q3CV99</accession>
<dbReference type="PANTHER" id="PTHR47481:SF36">
    <property type="entry name" value="CCHC-TYPE DOMAIN-CONTAINING PROTEIN"/>
    <property type="match status" value="1"/>
</dbReference>
<evidence type="ECO:0000313" key="1">
    <source>
        <dbReference type="EMBL" id="GAV83988.1"/>
    </source>
</evidence>
<evidence type="ECO:0000313" key="2">
    <source>
        <dbReference type="Proteomes" id="UP000187406"/>
    </source>
</evidence>
<sequence>MTNAIVPEILTDKNYGNWKVWLKSYLLGQGLWDIIDGTYVKPVGNQADLSAWRKNNGKAFHAIQICYGADMLTYIRELDSAKAAWDCLATVHEQASGARKAFLEAELRSCKQGNSIVAEFSRKVKDLCDQMEGIGIKMENDT</sequence>
<dbReference type="Pfam" id="PF14223">
    <property type="entry name" value="Retrotran_gag_2"/>
    <property type="match status" value="1"/>
</dbReference>
<dbReference type="PANTHER" id="PTHR47481">
    <property type="match status" value="1"/>
</dbReference>
<dbReference type="AlphaFoldDB" id="A0A1Q3CV99"/>
<dbReference type="EMBL" id="BDDD01003061">
    <property type="protein sequence ID" value="GAV83988.1"/>
    <property type="molecule type" value="Genomic_DNA"/>
</dbReference>
<organism evidence="1 2">
    <name type="scientific">Cephalotus follicularis</name>
    <name type="common">Albany pitcher plant</name>
    <dbReference type="NCBI Taxonomy" id="3775"/>
    <lineage>
        <taxon>Eukaryota</taxon>
        <taxon>Viridiplantae</taxon>
        <taxon>Streptophyta</taxon>
        <taxon>Embryophyta</taxon>
        <taxon>Tracheophyta</taxon>
        <taxon>Spermatophyta</taxon>
        <taxon>Magnoliopsida</taxon>
        <taxon>eudicotyledons</taxon>
        <taxon>Gunneridae</taxon>
        <taxon>Pentapetalae</taxon>
        <taxon>rosids</taxon>
        <taxon>fabids</taxon>
        <taxon>Oxalidales</taxon>
        <taxon>Cephalotaceae</taxon>
        <taxon>Cephalotus</taxon>
    </lineage>
</organism>
<dbReference type="InParanoid" id="A0A1Q3CV99"/>
<protein>
    <submittedName>
        <fullName evidence="1">UBN2_3 domain-containing protein</fullName>
    </submittedName>
</protein>
<keyword evidence="2" id="KW-1185">Reference proteome</keyword>
<reference evidence="2" key="1">
    <citation type="submission" date="2016-04" db="EMBL/GenBank/DDBJ databases">
        <title>Cephalotus genome sequencing.</title>
        <authorList>
            <person name="Fukushima K."/>
            <person name="Hasebe M."/>
            <person name="Fang X."/>
        </authorList>
    </citation>
    <scope>NUCLEOTIDE SEQUENCE [LARGE SCALE GENOMIC DNA]</scope>
    <source>
        <strain evidence="2">cv. St1</strain>
    </source>
</reference>